<name>A0A239P6B4_9ACTN</name>
<sequence length="62" mass="6807">MTKGIFREEALRRHAGRERRVTRPIKIGGWWLALLWAAVVLLILTTAGLVLLAASQIPGATS</sequence>
<protein>
    <submittedName>
        <fullName evidence="2">Uncharacterized protein</fullName>
    </submittedName>
</protein>
<evidence type="ECO:0000256" key="1">
    <source>
        <dbReference type="SAM" id="Phobius"/>
    </source>
</evidence>
<keyword evidence="1" id="KW-0472">Membrane</keyword>
<accession>A0A239P6B4</accession>
<keyword evidence="3" id="KW-1185">Reference proteome</keyword>
<gene>
    <name evidence="2" type="ORF">SAMN05216276_108819</name>
</gene>
<dbReference type="AlphaFoldDB" id="A0A239P6B4"/>
<dbReference type="RefSeq" id="WP_089213275.1">
    <property type="nucleotide sequence ID" value="NZ_FZOD01000088.1"/>
</dbReference>
<evidence type="ECO:0000313" key="2">
    <source>
        <dbReference type="EMBL" id="SNT62158.1"/>
    </source>
</evidence>
<dbReference type="EMBL" id="FZOD01000088">
    <property type="protein sequence ID" value="SNT62158.1"/>
    <property type="molecule type" value="Genomic_DNA"/>
</dbReference>
<keyword evidence="1" id="KW-1133">Transmembrane helix</keyword>
<reference evidence="2 3" key="1">
    <citation type="submission" date="2017-06" db="EMBL/GenBank/DDBJ databases">
        <authorList>
            <person name="Kim H.J."/>
            <person name="Triplett B.A."/>
        </authorList>
    </citation>
    <scope>NUCLEOTIDE SEQUENCE [LARGE SCALE GENOMIC DNA]</scope>
    <source>
        <strain evidence="2 3">CGMCC 4.2132</strain>
    </source>
</reference>
<organism evidence="2 3">
    <name type="scientific">Streptosporangium subroseum</name>
    <dbReference type="NCBI Taxonomy" id="106412"/>
    <lineage>
        <taxon>Bacteria</taxon>
        <taxon>Bacillati</taxon>
        <taxon>Actinomycetota</taxon>
        <taxon>Actinomycetes</taxon>
        <taxon>Streptosporangiales</taxon>
        <taxon>Streptosporangiaceae</taxon>
        <taxon>Streptosporangium</taxon>
    </lineage>
</organism>
<dbReference type="Proteomes" id="UP000198282">
    <property type="component" value="Unassembled WGS sequence"/>
</dbReference>
<feature type="transmembrane region" description="Helical" evidence="1">
    <location>
        <begin position="29"/>
        <end position="54"/>
    </location>
</feature>
<proteinExistence type="predicted"/>
<keyword evidence="1" id="KW-0812">Transmembrane</keyword>
<evidence type="ECO:0000313" key="3">
    <source>
        <dbReference type="Proteomes" id="UP000198282"/>
    </source>
</evidence>